<dbReference type="PANTHER" id="PTHR30483:SF6">
    <property type="entry name" value="PERIPLASMIC BINDING PROTEIN OF ABC TRANSPORTER FOR NATURAL AMINO ACIDS"/>
    <property type="match status" value="1"/>
</dbReference>
<dbReference type="GO" id="GO:0006865">
    <property type="term" value="P:amino acid transport"/>
    <property type="evidence" value="ECO:0007669"/>
    <property type="project" value="UniProtKB-KW"/>
</dbReference>
<evidence type="ECO:0000256" key="1">
    <source>
        <dbReference type="ARBA" id="ARBA00022970"/>
    </source>
</evidence>
<reference evidence="3 4" key="1">
    <citation type="submission" date="2016-10" db="EMBL/GenBank/DDBJ databases">
        <authorList>
            <person name="de Groot N.N."/>
        </authorList>
    </citation>
    <scope>NUCLEOTIDE SEQUENCE [LARGE SCALE GENOMIC DNA]</scope>
    <source>
        <strain evidence="3 4">DSM 17890</strain>
    </source>
</reference>
<dbReference type="SUPFAM" id="SSF53822">
    <property type="entry name" value="Periplasmic binding protein-like I"/>
    <property type="match status" value="1"/>
</dbReference>
<dbReference type="Gene3D" id="3.40.50.2300">
    <property type="match status" value="2"/>
</dbReference>
<keyword evidence="1" id="KW-0813">Transport</keyword>
<name>A0A1H2YUV5_9RHOB</name>
<protein>
    <submittedName>
        <fullName evidence="3">Amino acid/amide ABC transporter substrate-binding protein, HAAT family</fullName>
    </submittedName>
</protein>
<proteinExistence type="predicted"/>
<dbReference type="STRING" id="356660.SAMN05444336_103254"/>
<evidence type="ECO:0000256" key="2">
    <source>
        <dbReference type="SAM" id="MobiDB-lite"/>
    </source>
</evidence>
<feature type="compositionally biased region" description="Low complexity" evidence="2">
    <location>
        <begin position="47"/>
        <end position="65"/>
    </location>
</feature>
<dbReference type="Pfam" id="PF04348">
    <property type="entry name" value="LppC"/>
    <property type="match status" value="1"/>
</dbReference>
<keyword evidence="1" id="KW-0029">Amino-acid transport</keyword>
<dbReference type="AlphaFoldDB" id="A0A1H2YUV5"/>
<gene>
    <name evidence="3" type="ORF">SAMN05444336_103254</name>
</gene>
<dbReference type="EMBL" id="FNMZ01000003">
    <property type="protein sequence ID" value="SDX08518.1"/>
    <property type="molecule type" value="Genomic_DNA"/>
</dbReference>
<evidence type="ECO:0000313" key="4">
    <source>
        <dbReference type="Proteomes" id="UP000199118"/>
    </source>
</evidence>
<keyword evidence="4" id="KW-1185">Reference proteome</keyword>
<dbReference type="PANTHER" id="PTHR30483">
    <property type="entry name" value="LEUCINE-SPECIFIC-BINDING PROTEIN"/>
    <property type="match status" value="1"/>
</dbReference>
<accession>A0A1H2YUV5</accession>
<organism evidence="3 4">
    <name type="scientific">Albimonas donghaensis</name>
    <dbReference type="NCBI Taxonomy" id="356660"/>
    <lineage>
        <taxon>Bacteria</taxon>
        <taxon>Pseudomonadati</taxon>
        <taxon>Pseudomonadota</taxon>
        <taxon>Alphaproteobacteria</taxon>
        <taxon>Rhodobacterales</taxon>
        <taxon>Paracoccaceae</taxon>
        <taxon>Albimonas</taxon>
    </lineage>
</organism>
<dbReference type="CDD" id="cd06339">
    <property type="entry name" value="PBP1_YraM_LppC_lipoprotein-like"/>
    <property type="match status" value="1"/>
</dbReference>
<evidence type="ECO:0000313" key="3">
    <source>
        <dbReference type="EMBL" id="SDX08518.1"/>
    </source>
</evidence>
<dbReference type="InterPro" id="IPR051010">
    <property type="entry name" value="BCAA_transport"/>
</dbReference>
<sequence length="433" mass="43532">MGATTVDHNGRRPGDARSLRRSGMTLAALAAAAALSACGGTTTRTGPVAQAPAAPAKAEPALPKPGEGGRVAVGEAAKVALLLPLSAGDRGAATAARDLADAARLAETDAGGLVRLDIRDTRGAQATAVSEATAAMQAGDALVLGPLFGAFAAPVGQAVAPGGLNVISFSNTPSAGGANVWISGLLADSEAERILEYAVSQGIRHVGLYYPDNALGQVSRRAVTEAAATLGVTVDPIMAYPRSFEGIQDSAGTYAQSHKASGAQAALLPDKGQGLQAAASFLRYNSVGVGQEYFLGLGGWADPALARETAMDGGRFAAPDPTRMAEFAARFQSAYGRAPGEIAWLGYDAVTIAAAMVSEARAEGDDRPFGLDDITDPDGFTGISGSVVFTRDGLNTRQLAVMRATSDGPTLLETTPGGALPAAAAALAALSGT</sequence>
<dbReference type="InterPro" id="IPR007443">
    <property type="entry name" value="LpoA"/>
</dbReference>
<dbReference type="InterPro" id="IPR028082">
    <property type="entry name" value="Peripla_BP_I"/>
</dbReference>
<feature type="region of interest" description="Disordered" evidence="2">
    <location>
        <begin position="46"/>
        <end position="69"/>
    </location>
</feature>
<dbReference type="Proteomes" id="UP000199118">
    <property type="component" value="Unassembled WGS sequence"/>
</dbReference>